<keyword evidence="3" id="KW-1185">Reference proteome</keyword>
<keyword evidence="1" id="KW-1133">Transmembrane helix</keyword>
<keyword evidence="1" id="KW-0472">Membrane</keyword>
<dbReference type="Proteomes" id="UP000324595">
    <property type="component" value="Unassembled WGS sequence"/>
</dbReference>
<gene>
    <name evidence="2" type="ORF">LX73_2296</name>
</gene>
<dbReference type="EMBL" id="VNHY01000004">
    <property type="protein sequence ID" value="TYP92050.1"/>
    <property type="molecule type" value="Genomic_DNA"/>
</dbReference>
<protein>
    <submittedName>
        <fullName evidence="2">Uncharacterized protein</fullName>
    </submittedName>
</protein>
<dbReference type="AlphaFoldDB" id="A0A5D3YII8"/>
<dbReference type="RefSeq" id="WP_148899615.1">
    <property type="nucleotide sequence ID" value="NZ_VNHY01000004.1"/>
</dbReference>
<name>A0A5D3YII8_9BACT</name>
<feature type="transmembrane region" description="Helical" evidence="1">
    <location>
        <begin position="14"/>
        <end position="32"/>
    </location>
</feature>
<proteinExistence type="predicted"/>
<evidence type="ECO:0000256" key="1">
    <source>
        <dbReference type="SAM" id="Phobius"/>
    </source>
</evidence>
<comment type="caution">
    <text evidence="2">The sequence shown here is derived from an EMBL/GenBank/DDBJ whole genome shotgun (WGS) entry which is preliminary data.</text>
</comment>
<reference evidence="2 3" key="1">
    <citation type="submission" date="2019-07" db="EMBL/GenBank/DDBJ databases">
        <title>Genomic Encyclopedia of Archaeal and Bacterial Type Strains, Phase II (KMG-II): from individual species to whole genera.</title>
        <authorList>
            <person name="Goeker M."/>
        </authorList>
    </citation>
    <scope>NUCLEOTIDE SEQUENCE [LARGE SCALE GENOMIC DNA]</scope>
    <source>
        <strain evidence="2 3">DSM 21935</strain>
    </source>
</reference>
<evidence type="ECO:0000313" key="3">
    <source>
        <dbReference type="Proteomes" id="UP000324595"/>
    </source>
</evidence>
<evidence type="ECO:0000313" key="2">
    <source>
        <dbReference type="EMBL" id="TYP92050.1"/>
    </source>
</evidence>
<organism evidence="2 3">
    <name type="scientific">Fodinibius salinus</name>
    <dbReference type="NCBI Taxonomy" id="860790"/>
    <lineage>
        <taxon>Bacteria</taxon>
        <taxon>Pseudomonadati</taxon>
        <taxon>Balneolota</taxon>
        <taxon>Balneolia</taxon>
        <taxon>Balneolales</taxon>
        <taxon>Balneolaceae</taxon>
        <taxon>Fodinibius</taxon>
    </lineage>
</organism>
<sequence length="119" mass="13636">MITPKFKTPTIGKIIWPLAVSILIFFAGDYLLRQPITNQTAVVAVRTFASPQSEDDSIYMIVLVRDNKVWKTHVSRSRFYDLQTNDRLLLTRYQGLLTGYTYNTTLPPEITLKPASELQ</sequence>
<keyword evidence="1" id="KW-0812">Transmembrane</keyword>
<accession>A0A5D3YII8</accession>